<dbReference type="InterPro" id="IPR045864">
    <property type="entry name" value="aa-tRNA-synth_II/BPL/LPL"/>
</dbReference>
<dbReference type="Proteomes" id="UP000789524">
    <property type="component" value="Unassembled WGS sequence"/>
</dbReference>
<keyword evidence="3" id="KW-0547">Nucleotide-binding</keyword>
<dbReference type="InterPro" id="IPR033730">
    <property type="entry name" value="ProRS_core_prok"/>
</dbReference>
<evidence type="ECO:0000256" key="3">
    <source>
        <dbReference type="ARBA" id="ARBA00022741"/>
    </source>
</evidence>
<protein>
    <recommendedName>
        <fullName evidence="1">proline--tRNA ligase</fullName>
        <ecNumber evidence="1">6.1.1.15</ecNumber>
    </recommendedName>
    <alternativeName>
        <fullName evidence="7">Prolyl-tRNA synthetase</fullName>
    </alternativeName>
</protein>
<accession>A0A8J2R912</accession>
<dbReference type="GO" id="GO:0005739">
    <property type="term" value="C:mitochondrion"/>
    <property type="evidence" value="ECO:0007669"/>
    <property type="project" value="TreeGrafter"/>
</dbReference>
<dbReference type="GO" id="GO:0004827">
    <property type="term" value="F:proline-tRNA ligase activity"/>
    <property type="evidence" value="ECO:0007669"/>
    <property type="project" value="UniProtKB-EC"/>
</dbReference>
<name>A0A8J2R912_9NEOP</name>
<gene>
    <name evidence="10" type="ORF">DCHRY22_LOCUS11183</name>
</gene>
<sequence length="425" mass="47570">MKLLSKIFQPVITIPKGAKIKNTEITCKSQKLLLECGLVRPTSAGFFTLLPLARRALNKLENIVHHCLEDVGAQQISLPCLTSSRLWEASGRLEKVGSELLKVEDRHNKKYILGPTHEEAIADLLSDVAPLSHKQLPFILYQIGNKYRDELRPKHGLLRAREFLMMDAYSVHTDTDSALYTYDTLTHAYRDVFRLLELPVRRVEAPSGDMGGSLSHEWQLPAPSGEDRLSVCPSCSHTTLLEEGRGGGACGQCARETEIWSSIEVGHTFVLGDRYSAPLVMACYGIGLTRLLAASVELLSSDRSLRWPHALAPYKAIIIGPKEGSKEWVHHDQTQLEQLGAQVEKVAGDVVLDDRHHLTIGKRLLQADKTGYPYIIVCGRSALESPPRYELHRDRSEALTLPLNELLAFIKDYNNELDLKIKKEM</sequence>
<evidence type="ECO:0000256" key="6">
    <source>
        <dbReference type="ARBA" id="ARBA00023146"/>
    </source>
</evidence>
<dbReference type="PRINTS" id="PR01046">
    <property type="entry name" value="TRNASYNTHPRO"/>
</dbReference>
<evidence type="ECO:0000313" key="11">
    <source>
        <dbReference type="Proteomes" id="UP000789524"/>
    </source>
</evidence>
<comment type="catalytic activity">
    <reaction evidence="8">
        <text>tRNA(Pro) + L-proline + ATP = L-prolyl-tRNA(Pro) + AMP + diphosphate</text>
        <dbReference type="Rhea" id="RHEA:14305"/>
        <dbReference type="Rhea" id="RHEA-COMP:9700"/>
        <dbReference type="Rhea" id="RHEA-COMP:9702"/>
        <dbReference type="ChEBI" id="CHEBI:30616"/>
        <dbReference type="ChEBI" id="CHEBI:33019"/>
        <dbReference type="ChEBI" id="CHEBI:60039"/>
        <dbReference type="ChEBI" id="CHEBI:78442"/>
        <dbReference type="ChEBI" id="CHEBI:78532"/>
        <dbReference type="ChEBI" id="CHEBI:456215"/>
        <dbReference type="EC" id="6.1.1.15"/>
    </reaction>
</comment>
<dbReference type="OrthoDB" id="10267474at2759"/>
<dbReference type="AlphaFoldDB" id="A0A8J2R912"/>
<comment type="caution">
    <text evidence="10">The sequence shown here is derived from an EMBL/GenBank/DDBJ whole genome shotgun (WGS) entry which is preliminary data.</text>
</comment>
<keyword evidence="6" id="KW-0030">Aminoacyl-tRNA synthetase</keyword>
<dbReference type="Pfam" id="PF00587">
    <property type="entry name" value="tRNA-synt_2b"/>
    <property type="match status" value="1"/>
</dbReference>
<evidence type="ECO:0000259" key="9">
    <source>
        <dbReference type="PROSITE" id="PS50862"/>
    </source>
</evidence>
<dbReference type="CDD" id="cd00779">
    <property type="entry name" value="ProRS_core_prok"/>
    <property type="match status" value="1"/>
</dbReference>
<dbReference type="PANTHER" id="PTHR42753">
    <property type="entry name" value="MITOCHONDRIAL RIBOSOME PROTEIN L39/PROLYL-TRNA LIGASE FAMILY MEMBER"/>
    <property type="match status" value="1"/>
</dbReference>
<evidence type="ECO:0000256" key="4">
    <source>
        <dbReference type="ARBA" id="ARBA00022840"/>
    </source>
</evidence>
<organism evidence="10 11">
    <name type="scientific">Danaus chrysippus</name>
    <name type="common">African queen</name>
    <dbReference type="NCBI Taxonomy" id="151541"/>
    <lineage>
        <taxon>Eukaryota</taxon>
        <taxon>Metazoa</taxon>
        <taxon>Ecdysozoa</taxon>
        <taxon>Arthropoda</taxon>
        <taxon>Hexapoda</taxon>
        <taxon>Insecta</taxon>
        <taxon>Pterygota</taxon>
        <taxon>Neoptera</taxon>
        <taxon>Endopterygota</taxon>
        <taxon>Lepidoptera</taxon>
        <taxon>Glossata</taxon>
        <taxon>Ditrysia</taxon>
        <taxon>Papilionoidea</taxon>
        <taxon>Nymphalidae</taxon>
        <taxon>Danainae</taxon>
        <taxon>Danaini</taxon>
        <taxon>Danaina</taxon>
        <taxon>Danaus</taxon>
        <taxon>Anosia</taxon>
    </lineage>
</organism>
<dbReference type="Gene3D" id="3.30.930.10">
    <property type="entry name" value="Bira Bifunctional Protein, Domain 2"/>
    <property type="match status" value="1"/>
</dbReference>
<keyword evidence="11" id="KW-1185">Reference proteome</keyword>
<dbReference type="InterPro" id="IPR002316">
    <property type="entry name" value="Pro-tRNA-ligase_IIa"/>
</dbReference>
<evidence type="ECO:0000256" key="5">
    <source>
        <dbReference type="ARBA" id="ARBA00022917"/>
    </source>
</evidence>
<evidence type="ECO:0000313" key="10">
    <source>
        <dbReference type="EMBL" id="CAG9574991.1"/>
    </source>
</evidence>
<dbReference type="EMBL" id="CAKASE010000073">
    <property type="protein sequence ID" value="CAG9574991.1"/>
    <property type="molecule type" value="Genomic_DNA"/>
</dbReference>
<reference evidence="10" key="1">
    <citation type="submission" date="2021-09" db="EMBL/GenBank/DDBJ databases">
        <authorList>
            <person name="Martin H S."/>
        </authorList>
    </citation>
    <scope>NUCLEOTIDE SEQUENCE</scope>
</reference>
<evidence type="ECO:0000256" key="2">
    <source>
        <dbReference type="ARBA" id="ARBA00022598"/>
    </source>
</evidence>
<dbReference type="SUPFAM" id="SSF52954">
    <property type="entry name" value="Class II aaRS ABD-related"/>
    <property type="match status" value="1"/>
</dbReference>
<dbReference type="PROSITE" id="PS50862">
    <property type="entry name" value="AA_TRNA_LIGASE_II"/>
    <property type="match status" value="1"/>
</dbReference>
<dbReference type="EC" id="6.1.1.15" evidence="1"/>
<keyword evidence="2" id="KW-0436">Ligase</keyword>
<dbReference type="Pfam" id="PF03129">
    <property type="entry name" value="HGTP_anticodon"/>
    <property type="match status" value="1"/>
</dbReference>
<evidence type="ECO:0000256" key="1">
    <source>
        <dbReference type="ARBA" id="ARBA00012831"/>
    </source>
</evidence>
<keyword evidence="5" id="KW-0648">Protein biosynthesis</keyword>
<keyword evidence="4" id="KW-0067">ATP-binding</keyword>
<dbReference type="InterPro" id="IPR004154">
    <property type="entry name" value="Anticodon-bd"/>
</dbReference>
<dbReference type="InterPro" id="IPR050062">
    <property type="entry name" value="Pro-tRNA_synthetase"/>
</dbReference>
<dbReference type="SUPFAM" id="SSF55681">
    <property type="entry name" value="Class II aaRS and biotin synthetases"/>
    <property type="match status" value="1"/>
</dbReference>
<dbReference type="InterPro" id="IPR036621">
    <property type="entry name" value="Anticodon-bd_dom_sf"/>
</dbReference>
<dbReference type="InterPro" id="IPR006195">
    <property type="entry name" value="aa-tRNA-synth_II"/>
</dbReference>
<evidence type="ECO:0000256" key="8">
    <source>
        <dbReference type="ARBA" id="ARBA00047671"/>
    </source>
</evidence>
<feature type="domain" description="Aminoacyl-transfer RNA synthetases class-II family profile" evidence="9">
    <location>
        <begin position="58"/>
        <end position="308"/>
    </location>
</feature>
<dbReference type="GO" id="GO:0006433">
    <property type="term" value="P:prolyl-tRNA aminoacylation"/>
    <property type="evidence" value="ECO:0007669"/>
    <property type="project" value="InterPro"/>
</dbReference>
<dbReference type="Gene3D" id="3.40.50.800">
    <property type="entry name" value="Anticodon-binding domain"/>
    <property type="match status" value="1"/>
</dbReference>
<dbReference type="GO" id="GO:0005524">
    <property type="term" value="F:ATP binding"/>
    <property type="evidence" value="ECO:0007669"/>
    <property type="project" value="UniProtKB-KW"/>
</dbReference>
<evidence type="ECO:0000256" key="7">
    <source>
        <dbReference type="ARBA" id="ARBA00029731"/>
    </source>
</evidence>
<dbReference type="PANTHER" id="PTHR42753:SF10">
    <property type="entry name" value="PROLINE--TRNA LIGASE, MITOCHONDRIAL-RELATED"/>
    <property type="match status" value="1"/>
</dbReference>
<proteinExistence type="predicted"/>
<dbReference type="InterPro" id="IPR002314">
    <property type="entry name" value="aa-tRNA-synt_IIb"/>
</dbReference>